<dbReference type="EMBL" id="JAFBDZ010000001">
    <property type="protein sequence ID" value="MBM7583513.1"/>
    <property type="molecule type" value="Genomic_DNA"/>
</dbReference>
<organism evidence="1 2">
    <name type="scientific">Rossellomorea pakistanensis</name>
    <dbReference type="NCBI Taxonomy" id="992288"/>
    <lineage>
        <taxon>Bacteria</taxon>
        <taxon>Bacillati</taxon>
        <taxon>Bacillota</taxon>
        <taxon>Bacilli</taxon>
        <taxon>Bacillales</taxon>
        <taxon>Bacillaceae</taxon>
        <taxon>Rossellomorea</taxon>
    </lineage>
</organism>
<reference evidence="1 2" key="1">
    <citation type="submission" date="2021-01" db="EMBL/GenBank/DDBJ databases">
        <title>Genomic Encyclopedia of Type Strains, Phase IV (KMG-IV): sequencing the most valuable type-strain genomes for metagenomic binning, comparative biology and taxonomic classification.</title>
        <authorList>
            <person name="Goeker M."/>
        </authorList>
    </citation>
    <scope>NUCLEOTIDE SEQUENCE [LARGE SCALE GENOMIC DNA]</scope>
    <source>
        <strain evidence="1 2">DSM 24834</strain>
    </source>
</reference>
<protein>
    <submittedName>
        <fullName evidence="1">Ferric iron reductase protein FhuF</fullName>
    </submittedName>
</protein>
<name>A0ABS2N6P5_9BACI</name>
<gene>
    <name evidence="1" type="ORF">JOC86_000050</name>
</gene>
<evidence type="ECO:0000313" key="1">
    <source>
        <dbReference type="EMBL" id="MBM7583513.1"/>
    </source>
</evidence>
<comment type="caution">
    <text evidence="1">The sequence shown here is derived from an EMBL/GenBank/DDBJ whole genome shotgun (WGS) entry which is preliminary data.</text>
</comment>
<dbReference type="RefSeq" id="WP_205167787.1">
    <property type="nucleotide sequence ID" value="NZ_JAFBDZ010000001.1"/>
</dbReference>
<proteinExistence type="predicted"/>
<dbReference type="Proteomes" id="UP001646157">
    <property type="component" value="Unassembled WGS sequence"/>
</dbReference>
<sequence>MNNMVMKELKNFDISIEDAGTEKVMVSELLMGEKCLTFLQNQMNEINAPNLAVTASMVSKRYAFLVVSSTLYCIVKFNCAPGLSIYTCALSNERKLSIQSMTCKWWEMDHMDREQWREKALHDLFSLHITPFLNILNQSSRVSLSILWENVAIRINSIYRKTLEKELDPVKIERLKSDFHFLKNANGALFNLKENPIKKFLKIGEELKSNPYRKTCCMYYRLEKGVEGIGYCSNCPVKRKQTK</sequence>
<keyword evidence="2" id="KW-1185">Reference proteome</keyword>
<evidence type="ECO:0000313" key="2">
    <source>
        <dbReference type="Proteomes" id="UP001646157"/>
    </source>
</evidence>
<accession>A0ABS2N6P5</accession>